<accession>A0ACB7G9E5</accession>
<keyword evidence="2" id="KW-1185">Reference proteome</keyword>
<protein>
    <submittedName>
        <fullName evidence="1">Uncharacterized protein</fullName>
    </submittedName>
</protein>
<evidence type="ECO:0000313" key="2">
    <source>
        <dbReference type="Proteomes" id="UP000091857"/>
    </source>
</evidence>
<proteinExistence type="predicted"/>
<reference evidence="2" key="1">
    <citation type="journal article" date="2016" name="Nat. Biotechnol.">
        <title>Sequencing wild and cultivated cassava and related species reveals extensive interspecific hybridization and genetic diversity.</title>
        <authorList>
            <person name="Bredeson J.V."/>
            <person name="Lyons J.B."/>
            <person name="Prochnik S.E."/>
            <person name="Wu G.A."/>
            <person name="Ha C.M."/>
            <person name="Edsinger-Gonzales E."/>
            <person name="Grimwood J."/>
            <person name="Schmutz J."/>
            <person name="Rabbi I.Y."/>
            <person name="Egesi C."/>
            <person name="Nauluvula P."/>
            <person name="Lebot V."/>
            <person name="Ndunguru J."/>
            <person name="Mkamilo G."/>
            <person name="Bart R.S."/>
            <person name="Setter T.L."/>
            <person name="Gleadow R.M."/>
            <person name="Kulakow P."/>
            <person name="Ferguson M.E."/>
            <person name="Rounsley S."/>
            <person name="Rokhsar D.S."/>
        </authorList>
    </citation>
    <scope>NUCLEOTIDE SEQUENCE [LARGE SCALE GENOMIC DNA]</scope>
    <source>
        <strain evidence="2">cv. AM560-2</strain>
    </source>
</reference>
<dbReference type="EMBL" id="CM004401">
    <property type="protein sequence ID" value="KAG8636889.1"/>
    <property type="molecule type" value="Genomic_DNA"/>
</dbReference>
<organism evidence="1 2">
    <name type="scientific">Manihot esculenta</name>
    <name type="common">Cassava</name>
    <name type="synonym">Jatropha manihot</name>
    <dbReference type="NCBI Taxonomy" id="3983"/>
    <lineage>
        <taxon>Eukaryota</taxon>
        <taxon>Viridiplantae</taxon>
        <taxon>Streptophyta</taxon>
        <taxon>Embryophyta</taxon>
        <taxon>Tracheophyta</taxon>
        <taxon>Spermatophyta</taxon>
        <taxon>Magnoliopsida</taxon>
        <taxon>eudicotyledons</taxon>
        <taxon>Gunneridae</taxon>
        <taxon>Pentapetalae</taxon>
        <taxon>rosids</taxon>
        <taxon>fabids</taxon>
        <taxon>Malpighiales</taxon>
        <taxon>Euphorbiaceae</taxon>
        <taxon>Crotonoideae</taxon>
        <taxon>Manihoteae</taxon>
        <taxon>Manihot</taxon>
    </lineage>
</organism>
<comment type="caution">
    <text evidence="1">The sequence shown here is derived from an EMBL/GenBank/DDBJ whole genome shotgun (WGS) entry which is preliminary data.</text>
</comment>
<dbReference type="Proteomes" id="UP000091857">
    <property type="component" value="Chromosome 15"/>
</dbReference>
<evidence type="ECO:0000313" key="1">
    <source>
        <dbReference type="EMBL" id="KAG8636889.1"/>
    </source>
</evidence>
<sequence length="481" mass="53920">MHHFYLHLCMFSSRSHTKISTMEDQFPKMETFMHKDYSFHGMATASKYFDDPIIWGAPTEAATCGDNGTSGLKSTASSPERFLSSSDSCSSAEEASGTICNIPGFVKPDVTKQNHASSFLSGLSSINPSSGASLSDIKESSIPVDFLESFPKINQTHQVSEPSSPSKFPNLTLFLQEPSLLDPSKQPITCSLLSENQRLEPMLLFPNTSFSMPQLEKIHCSPSEEWLKINQTLTDYPTKGFNDYWLSTTKTQPMKCTGRRLQNQQQKSSLSSTSAPGKLFRGVRQRHWGKWVAEIRLPRNRTRVWLGTFDTAEEAAIAYDTAAYMLRGDYAHLNFPDLKHQLKANSSNGATAALLEAKLQAISQGITGQKKQNIDPPLTSPNKHVYENNTKLKGLGQNPSRKEWQFQLESEVGFDGEMNENKKAQEAVESEMDGVQLSRMPSLDMDMIWDAFRQALFNLEHGRKDAWLCQVKEAHTKWAII</sequence>
<gene>
    <name evidence="1" type="ORF">MANES_15G053900v8</name>
</gene>
<name>A0ACB7G9E5_MANES</name>